<evidence type="ECO:0000256" key="2">
    <source>
        <dbReference type="SAM" id="MobiDB-lite"/>
    </source>
</evidence>
<dbReference type="EMBL" id="JAFLHG010000011">
    <property type="protein sequence ID" value="MBT8798776.1"/>
    <property type="molecule type" value="Genomic_DNA"/>
</dbReference>
<keyword evidence="3" id="KW-0812">Transmembrane</keyword>
<feature type="transmembrane region" description="Helical" evidence="3">
    <location>
        <begin position="318"/>
        <end position="342"/>
    </location>
</feature>
<protein>
    <submittedName>
        <fullName evidence="5">DUF4349 domain-containing protein</fullName>
    </submittedName>
</protein>
<evidence type="ECO:0000256" key="1">
    <source>
        <dbReference type="SAM" id="Coils"/>
    </source>
</evidence>
<dbReference type="RefSeq" id="WP_215488012.1">
    <property type="nucleotide sequence ID" value="NZ_BAAAPJ010000004.1"/>
</dbReference>
<name>A0ABS5XW61_9MICO</name>
<keyword evidence="3" id="KW-0472">Membrane</keyword>
<reference evidence="5 6" key="1">
    <citation type="submission" date="2021-03" db="EMBL/GenBank/DDBJ databases">
        <title>Microbacterium pauli sp. nov., isolated from microfiltered milk.</title>
        <authorList>
            <person name="Bellassi P."/>
            <person name="Fontana A."/>
            <person name="Callegari M.L."/>
            <person name="Lorenzo M."/>
            <person name="Cappa F."/>
        </authorList>
    </citation>
    <scope>NUCLEOTIDE SEQUENCE [LARGE SCALE GENOMIC DNA]</scope>
    <source>
        <strain evidence="5 6">DSM 18909</strain>
    </source>
</reference>
<proteinExistence type="predicted"/>
<dbReference type="Proteomes" id="UP000740605">
    <property type="component" value="Unassembled WGS sequence"/>
</dbReference>
<gene>
    <name evidence="5" type="ORF">J0P97_11940</name>
</gene>
<feature type="region of interest" description="Disordered" evidence="2">
    <location>
        <begin position="93"/>
        <end position="112"/>
    </location>
</feature>
<evidence type="ECO:0000313" key="6">
    <source>
        <dbReference type="Proteomes" id="UP000740605"/>
    </source>
</evidence>
<dbReference type="InterPro" id="IPR025645">
    <property type="entry name" value="DUF4349"/>
</dbReference>
<keyword evidence="6" id="KW-1185">Reference proteome</keyword>
<feature type="coiled-coil region" evidence="1">
    <location>
        <begin position="29"/>
        <end position="56"/>
    </location>
</feature>
<sequence length="358" mass="36681">MDTRDVTLPEIGDDRLEEIETTLFARIAVERTDAAVAAAQTAAQDAERARARAVRRGRVWMGAAAAAAFVAVAAVIAPQLAGGAASTSSVVTADQPASAQPPSLEGDAVTLDGRSFGGADAGGSADVSGSSTDQSREVVATGSASVVADDLRAAIDRLTAEAESAGGYVESVSLGEGAGTAWITVRIPADTLTATIAGLSDLGEVTDTRVDRRDVTTETVDLRARVASLETSVARLQDLLAQSASTSDLIAAESALAERQGELDSLRQQLTWLDGQVQMSSLTVSVSEPAPPEALNPRGFGDGLAAGWNGLVATLGGLVVAVGFLIPWVAVLAVIGLLGWGVRGLVRRRGARSEHTEE</sequence>
<evidence type="ECO:0000313" key="5">
    <source>
        <dbReference type="EMBL" id="MBT8798776.1"/>
    </source>
</evidence>
<feature type="domain" description="DUF4349" evidence="4">
    <location>
        <begin position="136"/>
        <end position="340"/>
    </location>
</feature>
<keyword evidence="3" id="KW-1133">Transmembrane helix</keyword>
<organism evidence="5 6">
    <name type="scientific">Microbacterium flavum</name>
    <dbReference type="NCBI Taxonomy" id="415216"/>
    <lineage>
        <taxon>Bacteria</taxon>
        <taxon>Bacillati</taxon>
        <taxon>Actinomycetota</taxon>
        <taxon>Actinomycetes</taxon>
        <taxon>Micrococcales</taxon>
        <taxon>Microbacteriaceae</taxon>
        <taxon>Microbacterium</taxon>
    </lineage>
</organism>
<evidence type="ECO:0000256" key="3">
    <source>
        <dbReference type="SAM" id="Phobius"/>
    </source>
</evidence>
<feature type="transmembrane region" description="Helical" evidence="3">
    <location>
        <begin position="59"/>
        <end position="81"/>
    </location>
</feature>
<comment type="caution">
    <text evidence="5">The sequence shown here is derived from an EMBL/GenBank/DDBJ whole genome shotgun (WGS) entry which is preliminary data.</text>
</comment>
<dbReference type="Pfam" id="PF14257">
    <property type="entry name" value="DUF4349"/>
    <property type="match status" value="1"/>
</dbReference>
<evidence type="ECO:0000259" key="4">
    <source>
        <dbReference type="Pfam" id="PF14257"/>
    </source>
</evidence>
<accession>A0ABS5XW61</accession>
<keyword evidence="1" id="KW-0175">Coiled coil</keyword>